<keyword evidence="3" id="KW-1185">Reference proteome</keyword>
<evidence type="ECO:0000256" key="1">
    <source>
        <dbReference type="SAM" id="MobiDB-lite"/>
    </source>
</evidence>
<feature type="compositionally biased region" description="Basic and acidic residues" evidence="1">
    <location>
        <begin position="129"/>
        <end position="140"/>
    </location>
</feature>
<gene>
    <name evidence="2" type="ORF">GQ55_9G454800</name>
</gene>
<evidence type="ECO:0000313" key="2">
    <source>
        <dbReference type="EMBL" id="PUZ40839.1"/>
    </source>
</evidence>
<sequence length="140" mass="15338">MAGAPGGNNDGLVPRIMSRAELVRLWEDLFDRDSEAAEELFFAALLRDARAEYARGAARKGHGQEEEGKDDDDEEEQRRARVFQPWEPPAPGSAMPPPPPPAAAAPPVKRAVVLALRAPPHLLARKHERTPSEPKKPRAA</sequence>
<dbReference type="OrthoDB" id="696465at2759"/>
<dbReference type="Gramene" id="PUZ40839">
    <property type="protein sequence ID" value="PUZ40839"/>
    <property type="gene ID" value="GQ55_9G454800"/>
</dbReference>
<dbReference type="AlphaFoldDB" id="A0A2T7CBX6"/>
<feature type="compositionally biased region" description="Pro residues" evidence="1">
    <location>
        <begin position="86"/>
        <end position="104"/>
    </location>
</feature>
<dbReference type="EMBL" id="CM009757">
    <property type="protein sequence ID" value="PUZ40839.1"/>
    <property type="molecule type" value="Genomic_DNA"/>
</dbReference>
<feature type="compositionally biased region" description="Low complexity" evidence="1">
    <location>
        <begin position="105"/>
        <end position="122"/>
    </location>
</feature>
<dbReference type="Proteomes" id="UP000244336">
    <property type="component" value="Chromosome 9"/>
</dbReference>
<name>A0A2T7CBX6_9POAL</name>
<organism evidence="2 3">
    <name type="scientific">Panicum hallii var. hallii</name>
    <dbReference type="NCBI Taxonomy" id="1504633"/>
    <lineage>
        <taxon>Eukaryota</taxon>
        <taxon>Viridiplantae</taxon>
        <taxon>Streptophyta</taxon>
        <taxon>Embryophyta</taxon>
        <taxon>Tracheophyta</taxon>
        <taxon>Spermatophyta</taxon>
        <taxon>Magnoliopsida</taxon>
        <taxon>Liliopsida</taxon>
        <taxon>Poales</taxon>
        <taxon>Poaceae</taxon>
        <taxon>PACMAD clade</taxon>
        <taxon>Panicoideae</taxon>
        <taxon>Panicodae</taxon>
        <taxon>Paniceae</taxon>
        <taxon>Panicinae</taxon>
        <taxon>Panicum</taxon>
        <taxon>Panicum sect. Panicum</taxon>
    </lineage>
</organism>
<reference evidence="2 3" key="1">
    <citation type="submission" date="2018-04" db="EMBL/GenBank/DDBJ databases">
        <title>WGS assembly of Panicum hallii var. hallii HAL2.</title>
        <authorList>
            <person name="Lovell J."/>
            <person name="Jenkins J."/>
            <person name="Lowry D."/>
            <person name="Mamidi S."/>
            <person name="Sreedasyam A."/>
            <person name="Weng X."/>
            <person name="Barry K."/>
            <person name="Bonette J."/>
            <person name="Campitelli B."/>
            <person name="Daum C."/>
            <person name="Gordon S."/>
            <person name="Gould B."/>
            <person name="Lipzen A."/>
            <person name="MacQueen A."/>
            <person name="Palacio-Mejia J."/>
            <person name="Plott C."/>
            <person name="Shakirov E."/>
            <person name="Shu S."/>
            <person name="Yoshinaga Y."/>
            <person name="Zane M."/>
            <person name="Rokhsar D."/>
            <person name="Grimwood J."/>
            <person name="Schmutz J."/>
            <person name="Juenger T."/>
        </authorList>
    </citation>
    <scope>NUCLEOTIDE SEQUENCE [LARGE SCALE GENOMIC DNA]</scope>
    <source>
        <strain evidence="3">cv. HAL2</strain>
    </source>
</reference>
<evidence type="ECO:0000313" key="3">
    <source>
        <dbReference type="Proteomes" id="UP000244336"/>
    </source>
</evidence>
<feature type="region of interest" description="Disordered" evidence="1">
    <location>
        <begin position="54"/>
        <end position="140"/>
    </location>
</feature>
<protein>
    <submittedName>
        <fullName evidence="2">Uncharacterized protein</fullName>
    </submittedName>
</protein>
<proteinExistence type="predicted"/>
<accession>A0A2T7CBX6</accession>